<keyword evidence="1" id="KW-1133">Transmembrane helix</keyword>
<organism evidence="2 3">
    <name type="scientific">Collichthys lucidus</name>
    <name type="common">Big head croaker</name>
    <name type="synonym">Sciaena lucida</name>
    <dbReference type="NCBI Taxonomy" id="240159"/>
    <lineage>
        <taxon>Eukaryota</taxon>
        <taxon>Metazoa</taxon>
        <taxon>Chordata</taxon>
        <taxon>Craniata</taxon>
        <taxon>Vertebrata</taxon>
        <taxon>Euteleostomi</taxon>
        <taxon>Actinopterygii</taxon>
        <taxon>Neopterygii</taxon>
        <taxon>Teleostei</taxon>
        <taxon>Neoteleostei</taxon>
        <taxon>Acanthomorphata</taxon>
        <taxon>Eupercaria</taxon>
        <taxon>Sciaenidae</taxon>
        <taxon>Collichthys</taxon>
    </lineage>
</organism>
<dbReference type="EMBL" id="ML142789">
    <property type="protein sequence ID" value="TKS65051.1"/>
    <property type="molecule type" value="Genomic_DNA"/>
</dbReference>
<sequence length="141" mass="15796">MVKCSGIIVHFLDTERPTSSSPTGSCVKEIDFVGHFNKEWECLFENFCRPPAATGSELKIYCKRYQRSTGVLPAFYRCFIGALSVFLYVFSVFSGCSVEVSRGGGAYNDFQLPEAEQRRMFDFYTVGTASVQVSSVVMDEM</sequence>
<keyword evidence="3" id="KW-1185">Reference proteome</keyword>
<dbReference type="Proteomes" id="UP000298787">
    <property type="component" value="Unassembled WGS sequence"/>
</dbReference>
<keyword evidence="1" id="KW-0812">Transmembrane</keyword>
<evidence type="ECO:0000256" key="1">
    <source>
        <dbReference type="SAM" id="Phobius"/>
    </source>
</evidence>
<feature type="transmembrane region" description="Helical" evidence="1">
    <location>
        <begin position="74"/>
        <end position="93"/>
    </location>
</feature>
<keyword evidence="1" id="KW-0472">Membrane</keyword>
<gene>
    <name evidence="2" type="ORF">D9C73_027582</name>
</gene>
<name>A0A4U5TW93_COLLU</name>
<dbReference type="AlphaFoldDB" id="A0A4U5TW93"/>
<reference evidence="2 3" key="1">
    <citation type="submission" date="2019-01" db="EMBL/GenBank/DDBJ databases">
        <title>Genome Assembly of Collichthys lucidus.</title>
        <authorList>
            <person name="Cai M."/>
            <person name="Xiao S."/>
        </authorList>
    </citation>
    <scope>NUCLEOTIDE SEQUENCE [LARGE SCALE GENOMIC DNA]</scope>
    <source>
        <strain evidence="2">JT15FE1705JMU</strain>
        <tissue evidence="2">Muscle</tissue>
    </source>
</reference>
<accession>A0A4U5TW93</accession>
<protein>
    <submittedName>
        <fullName evidence="2">Uncharacterized protein</fullName>
    </submittedName>
</protein>
<evidence type="ECO:0000313" key="3">
    <source>
        <dbReference type="Proteomes" id="UP000298787"/>
    </source>
</evidence>
<evidence type="ECO:0000313" key="2">
    <source>
        <dbReference type="EMBL" id="TKS65051.1"/>
    </source>
</evidence>
<proteinExistence type="predicted"/>